<dbReference type="EMBL" id="BAABGA010000099">
    <property type="protein sequence ID" value="GAA4468560.1"/>
    <property type="molecule type" value="Genomic_DNA"/>
</dbReference>
<evidence type="ECO:0000313" key="2">
    <source>
        <dbReference type="EMBL" id="GAA4468560.1"/>
    </source>
</evidence>
<comment type="caution">
    <text evidence="2">The sequence shown here is derived from an EMBL/GenBank/DDBJ whole genome shotgun (WGS) entry which is preliminary data.</text>
</comment>
<keyword evidence="3" id="KW-1185">Reference proteome</keyword>
<sequence>MSPLQDTESNQHELHAGHELETGVLARVREWIDIFPWLRLLRTLRMAGSPSMILIAMLTLAIWLPVYQWILGDPAIPGDPAAAVTNVVVTNPGSGIIGSGIAAAPRLQTRWPWMWVNEAFWVAEQHRGGNVVRTLCGLLWTLIAWSFASLVFVRQGGLLTAGRPMLRFNTLVTSILPRFFAAWIAGIVPLLCVAALGAMIWTIGWIAAWLPEWGIVQFPLALLITVLAIPCGILAFGGFVAVALAWAAIANERDPDALDALSRGYEYLYRRPAHLILYGLVSLALLWIVMFLVNGVTYAAAGITLVVLDWTTAPAMTGTFVLRIISLVPSATAFAFAWGLIGGVYLLIRFDAGGQQVEDLWMPAATPADPLPTLPA</sequence>
<dbReference type="RefSeq" id="WP_345327328.1">
    <property type="nucleotide sequence ID" value="NZ_BAABGA010000099.1"/>
</dbReference>
<reference evidence="3" key="1">
    <citation type="journal article" date="2019" name="Int. J. Syst. Evol. Microbiol.">
        <title>The Global Catalogue of Microorganisms (GCM) 10K type strain sequencing project: providing services to taxonomists for standard genome sequencing and annotation.</title>
        <authorList>
            <consortium name="The Broad Institute Genomics Platform"/>
            <consortium name="The Broad Institute Genome Sequencing Center for Infectious Disease"/>
            <person name="Wu L."/>
            <person name="Ma J."/>
        </authorList>
    </citation>
    <scope>NUCLEOTIDE SEQUENCE [LARGE SCALE GENOMIC DNA]</scope>
    <source>
        <strain evidence="3">JCM 17759</strain>
    </source>
</reference>
<feature type="transmembrane region" description="Helical" evidence="1">
    <location>
        <begin position="220"/>
        <end position="249"/>
    </location>
</feature>
<name>A0ABP8NNV3_9BACT</name>
<protein>
    <recommendedName>
        <fullName evidence="4">ABC-2 family transporter protein</fullName>
    </recommendedName>
</protein>
<feature type="transmembrane region" description="Helical" evidence="1">
    <location>
        <begin position="180"/>
        <end position="208"/>
    </location>
</feature>
<organism evidence="2 3">
    <name type="scientific">Novipirellula rosea</name>
    <dbReference type="NCBI Taxonomy" id="1031540"/>
    <lineage>
        <taxon>Bacteria</taxon>
        <taxon>Pseudomonadati</taxon>
        <taxon>Planctomycetota</taxon>
        <taxon>Planctomycetia</taxon>
        <taxon>Pirellulales</taxon>
        <taxon>Pirellulaceae</taxon>
        <taxon>Novipirellula</taxon>
    </lineage>
</organism>
<feature type="transmembrane region" description="Helical" evidence="1">
    <location>
        <begin position="138"/>
        <end position="159"/>
    </location>
</feature>
<dbReference type="Proteomes" id="UP001500840">
    <property type="component" value="Unassembled WGS sequence"/>
</dbReference>
<keyword evidence="1" id="KW-1133">Transmembrane helix</keyword>
<evidence type="ECO:0000256" key="1">
    <source>
        <dbReference type="SAM" id="Phobius"/>
    </source>
</evidence>
<feature type="transmembrane region" description="Helical" evidence="1">
    <location>
        <begin position="52"/>
        <end position="70"/>
    </location>
</feature>
<keyword evidence="1" id="KW-0812">Transmembrane</keyword>
<feature type="transmembrane region" description="Helical" evidence="1">
    <location>
        <begin position="275"/>
        <end position="308"/>
    </location>
</feature>
<feature type="transmembrane region" description="Helical" evidence="1">
    <location>
        <begin position="320"/>
        <end position="348"/>
    </location>
</feature>
<accession>A0ABP8NNV3</accession>
<evidence type="ECO:0008006" key="4">
    <source>
        <dbReference type="Google" id="ProtNLM"/>
    </source>
</evidence>
<keyword evidence="1" id="KW-0472">Membrane</keyword>
<gene>
    <name evidence="2" type="ORF">GCM10023156_59670</name>
</gene>
<proteinExistence type="predicted"/>
<evidence type="ECO:0000313" key="3">
    <source>
        <dbReference type="Proteomes" id="UP001500840"/>
    </source>
</evidence>